<sequence>MRYSNVICQFVSFTSLGIYSTAKYRGVTALLAQTRQSLVSLPLSALVPEPRSGVRRKAAAWPGCGVVCVVRFCGSLVSPFAGVEAGARLASRACGLWVPLLAASGGGLVAVVATTFPHDVSKCSSVALAGTIVIVWPCLVFCGLLWSGRRQTHASGGSRLVSSRYRSSILGCQFVVALACMASRPCGVPGVRGGSACGPSTLYAEHSFRLVPDSVGFCGSRFPIFGVPSALAGEGLIV</sequence>
<gene>
    <name evidence="2" type="ORF">Taro_033510</name>
</gene>
<protein>
    <submittedName>
        <fullName evidence="2">Uncharacterized protein</fullName>
    </submittedName>
</protein>
<dbReference type="AlphaFoldDB" id="A0A843VVG7"/>
<keyword evidence="3" id="KW-1185">Reference proteome</keyword>
<dbReference type="Proteomes" id="UP000652761">
    <property type="component" value="Unassembled WGS sequence"/>
</dbReference>
<keyword evidence="1" id="KW-0472">Membrane</keyword>
<reference evidence="2" key="1">
    <citation type="submission" date="2017-07" db="EMBL/GenBank/DDBJ databases">
        <title>Taro Niue Genome Assembly and Annotation.</title>
        <authorList>
            <person name="Atibalentja N."/>
            <person name="Keating K."/>
            <person name="Fields C.J."/>
        </authorList>
    </citation>
    <scope>NUCLEOTIDE SEQUENCE</scope>
    <source>
        <strain evidence="2">Niue_2</strain>
        <tissue evidence="2">Leaf</tissue>
    </source>
</reference>
<evidence type="ECO:0000256" key="1">
    <source>
        <dbReference type="SAM" id="Phobius"/>
    </source>
</evidence>
<feature type="transmembrane region" description="Helical" evidence="1">
    <location>
        <begin position="94"/>
        <end position="114"/>
    </location>
</feature>
<comment type="caution">
    <text evidence="2">The sequence shown here is derived from an EMBL/GenBank/DDBJ whole genome shotgun (WGS) entry which is preliminary data.</text>
</comment>
<accession>A0A843VVG7</accession>
<organism evidence="2 3">
    <name type="scientific">Colocasia esculenta</name>
    <name type="common">Wild taro</name>
    <name type="synonym">Arum esculentum</name>
    <dbReference type="NCBI Taxonomy" id="4460"/>
    <lineage>
        <taxon>Eukaryota</taxon>
        <taxon>Viridiplantae</taxon>
        <taxon>Streptophyta</taxon>
        <taxon>Embryophyta</taxon>
        <taxon>Tracheophyta</taxon>
        <taxon>Spermatophyta</taxon>
        <taxon>Magnoliopsida</taxon>
        <taxon>Liliopsida</taxon>
        <taxon>Araceae</taxon>
        <taxon>Aroideae</taxon>
        <taxon>Colocasieae</taxon>
        <taxon>Colocasia</taxon>
    </lineage>
</organism>
<dbReference type="EMBL" id="NMUH01002564">
    <property type="protein sequence ID" value="MQM00769.1"/>
    <property type="molecule type" value="Genomic_DNA"/>
</dbReference>
<proteinExistence type="predicted"/>
<keyword evidence="1" id="KW-1133">Transmembrane helix</keyword>
<feature type="transmembrane region" description="Helical" evidence="1">
    <location>
        <begin position="126"/>
        <end position="146"/>
    </location>
</feature>
<evidence type="ECO:0000313" key="2">
    <source>
        <dbReference type="EMBL" id="MQM00769.1"/>
    </source>
</evidence>
<evidence type="ECO:0000313" key="3">
    <source>
        <dbReference type="Proteomes" id="UP000652761"/>
    </source>
</evidence>
<name>A0A843VVG7_COLES</name>
<keyword evidence="1" id="KW-0812">Transmembrane</keyword>